<dbReference type="InterPro" id="IPR006153">
    <property type="entry name" value="Cation/H_exchanger_TM"/>
</dbReference>
<evidence type="ECO:0000256" key="1">
    <source>
        <dbReference type="ARBA" id="ARBA00004141"/>
    </source>
</evidence>
<keyword evidence="8 10" id="KW-0472">Membrane</keyword>
<comment type="subcellular location">
    <subcellularLocation>
        <location evidence="1">Membrane</location>
        <topology evidence="1">Multi-pass membrane protein</topology>
    </subcellularLocation>
</comment>
<dbReference type="InterPro" id="IPR038770">
    <property type="entry name" value="Na+/solute_symporter_sf"/>
</dbReference>
<dbReference type="PANTHER" id="PTHR32468">
    <property type="entry name" value="CATION/H + ANTIPORTER"/>
    <property type="match status" value="1"/>
</dbReference>
<keyword evidence="5" id="KW-0630">Potassium</keyword>
<evidence type="ECO:0000259" key="11">
    <source>
        <dbReference type="Pfam" id="PF00999"/>
    </source>
</evidence>
<protein>
    <recommendedName>
        <fullName evidence="11">Cation/H+ exchanger transmembrane domain-containing protein</fullName>
    </recommendedName>
</protein>
<dbReference type="Proteomes" id="UP001058974">
    <property type="component" value="Chromosome 3"/>
</dbReference>
<dbReference type="EMBL" id="JAMSHJ010000003">
    <property type="protein sequence ID" value="KAI5427766.1"/>
    <property type="molecule type" value="Genomic_DNA"/>
</dbReference>
<dbReference type="GO" id="GO:0015297">
    <property type="term" value="F:antiporter activity"/>
    <property type="evidence" value="ECO:0007669"/>
    <property type="project" value="InterPro"/>
</dbReference>
<feature type="transmembrane region" description="Helical" evidence="10">
    <location>
        <begin position="356"/>
        <end position="383"/>
    </location>
</feature>
<dbReference type="Gramene" id="Psat03G0297200-T2">
    <property type="protein sequence ID" value="KAI5427766.1"/>
    <property type="gene ID" value="KIW84_032972"/>
</dbReference>
<keyword evidence="2" id="KW-0813">Transport</keyword>
<gene>
    <name evidence="12" type="ORF">KIW84_032972</name>
</gene>
<keyword evidence="3" id="KW-0633">Potassium transport</keyword>
<feature type="transmembrane region" description="Helical" evidence="10">
    <location>
        <begin position="214"/>
        <end position="235"/>
    </location>
</feature>
<evidence type="ECO:0000256" key="6">
    <source>
        <dbReference type="ARBA" id="ARBA00022989"/>
    </source>
</evidence>
<dbReference type="GO" id="GO:0006885">
    <property type="term" value="P:regulation of pH"/>
    <property type="evidence" value="ECO:0007669"/>
    <property type="project" value="TreeGrafter"/>
</dbReference>
<accession>A0A9D4XUQ9</accession>
<feature type="transmembrane region" description="Helical" evidence="10">
    <location>
        <begin position="242"/>
        <end position="262"/>
    </location>
</feature>
<evidence type="ECO:0000313" key="12">
    <source>
        <dbReference type="EMBL" id="KAI5427766.1"/>
    </source>
</evidence>
<evidence type="ECO:0000256" key="2">
    <source>
        <dbReference type="ARBA" id="ARBA00022448"/>
    </source>
</evidence>
<dbReference type="GO" id="GO:0006813">
    <property type="term" value="P:potassium ion transport"/>
    <property type="evidence" value="ECO:0007669"/>
    <property type="project" value="UniProtKB-KW"/>
</dbReference>
<organism evidence="12 13">
    <name type="scientific">Pisum sativum</name>
    <name type="common">Garden pea</name>
    <name type="synonym">Lathyrus oleraceus</name>
    <dbReference type="NCBI Taxonomy" id="3888"/>
    <lineage>
        <taxon>Eukaryota</taxon>
        <taxon>Viridiplantae</taxon>
        <taxon>Streptophyta</taxon>
        <taxon>Embryophyta</taxon>
        <taxon>Tracheophyta</taxon>
        <taxon>Spermatophyta</taxon>
        <taxon>Magnoliopsida</taxon>
        <taxon>eudicotyledons</taxon>
        <taxon>Gunneridae</taxon>
        <taxon>Pentapetalae</taxon>
        <taxon>rosids</taxon>
        <taxon>fabids</taxon>
        <taxon>Fabales</taxon>
        <taxon>Fabaceae</taxon>
        <taxon>Papilionoideae</taxon>
        <taxon>50 kb inversion clade</taxon>
        <taxon>NPAAA clade</taxon>
        <taxon>Hologalegina</taxon>
        <taxon>IRL clade</taxon>
        <taxon>Fabeae</taxon>
        <taxon>Lathyrus</taxon>
    </lineage>
</organism>
<reference evidence="12 13" key="1">
    <citation type="journal article" date="2022" name="Nat. Genet.">
        <title>Improved pea reference genome and pan-genome highlight genomic features and evolutionary characteristics.</title>
        <authorList>
            <person name="Yang T."/>
            <person name="Liu R."/>
            <person name="Luo Y."/>
            <person name="Hu S."/>
            <person name="Wang D."/>
            <person name="Wang C."/>
            <person name="Pandey M.K."/>
            <person name="Ge S."/>
            <person name="Xu Q."/>
            <person name="Li N."/>
            <person name="Li G."/>
            <person name="Huang Y."/>
            <person name="Saxena R.K."/>
            <person name="Ji Y."/>
            <person name="Li M."/>
            <person name="Yan X."/>
            <person name="He Y."/>
            <person name="Liu Y."/>
            <person name="Wang X."/>
            <person name="Xiang C."/>
            <person name="Varshney R.K."/>
            <person name="Ding H."/>
            <person name="Gao S."/>
            <person name="Zong X."/>
        </authorList>
    </citation>
    <scope>NUCLEOTIDE SEQUENCE [LARGE SCALE GENOMIC DNA]</scope>
    <source>
        <strain evidence="12 13">cv. Zhongwan 6</strain>
    </source>
</reference>
<evidence type="ECO:0000256" key="7">
    <source>
        <dbReference type="ARBA" id="ARBA00023065"/>
    </source>
</evidence>
<feature type="transmembrane region" description="Helical" evidence="10">
    <location>
        <begin position="96"/>
        <end position="118"/>
    </location>
</feature>
<keyword evidence="7" id="KW-0406">Ion transport</keyword>
<dbReference type="GO" id="GO:0012505">
    <property type="term" value="C:endomembrane system"/>
    <property type="evidence" value="ECO:0007669"/>
    <property type="project" value="TreeGrafter"/>
</dbReference>
<comment type="similarity">
    <text evidence="9">Belongs to the monovalent cation:proton antiporter 2 (CPA2) transporter (TC 2.A.37) family. CHX (TC 2.A.37.4) subfamily.</text>
</comment>
<evidence type="ECO:0000256" key="9">
    <source>
        <dbReference type="ARBA" id="ARBA00038341"/>
    </source>
</evidence>
<dbReference type="GO" id="GO:1902600">
    <property type="term" value="P:proton transmembrane transport"/>
    <property type="evidence" value="ECO:0007669"/>
    <property type="project" value="InterPro"/>
</dbReference>
<dbReference type="InterPro" id="IPR050794">
    <property type="entry name" value="CPA2_transporter"/>
</dbReference>
<comment type="caution">
    <text evidence="12">The sequence shown here is derived from an EMBL/GenBank/DDBJ whole genome shotgun (WGS) entry which is preliminary data.</text>
</comment>
<evidence type="ECO:0000313" key="13">
    <source>
        <dbReference type="Proteomes" id="UP001058974"/>
    </source>
</evidence>
<feature type="transmembrane region" description="Helical" evidence="10">
    <location>
        <begin position="422"/>
        <end position="443"/>
    </location>
</feature>
<evidence type="ECO:0000256" key="8">
    <source>
        <dbReference type="ARBA" id="ARBA00023136"/>
    </source>
</evidence>
<feature type="transmembrane region" description="Helical" evidence="10">
    <location>
        <begin position="390"/>
        <end position="410"/>
    </location>
</feature>
<dbReference type="AlphaFoldDB" id="A0A9D4XUQ9"/>
<dbReference type="GO" id="GO:0016020">
    <property type="term" value="C:membrane"/>
    <property type="evidence" value="ECO:0007669"/>
    <property type="project" value="UniProtKB-SubCell"/>
</dbReference>
<feature type="transmembrane region" description="Helical" evidence="10">
    <location>
        <begin position="282"/>
        <end position="315"/>
    </location>
</feature>
<evidence type="ECO:0000256" key="5">
    <source>
        <dbReference type="ARBA" id="ARBA00022958"/>
    </source>
</evidence>
<feature type="transmembrane region" description="Helical" evidence="10">
    <location>
        <begin position="138"/>
        <end position="160"/>
    </location>
</feature>
<proteinExistence type="inferred from homology"/>
<dbReference type="PANTHER" id="PTHR32468:SF74">
    <property type="entry name" value="CATION_H(+) ANTIPORTER 21-RELATED"/>
    <property type="match status" value="1"/>
</dbReference>
<dbReference type="Gene3D" id="1.20.1530.20">
    <property type="match status" value="1"/>
</dbReference>
<dbReference type="Pfam" id="PF00999">
    <property type="entry name" value="Na_H_Exchanger"/>
    <property type="match status" value="1"/>
</dbReference>
<feature type="transmembrane region" description="Helical" evidence="10">
    <location>
        <begin position="327"/>
        <end position="344"/>
    </location>
</feature>
<evidence type="ECO:0000256" key="10">
    <source>
        <dbReference type="SAM" id="Phobius"/>
    </source>
</evidence>
<feature type="transmembrane region" description="Helical" evidence="10">
    <location>
        <begin position="181"/>
        <end position="202"/>
    </location>
</feature>
<keyword evidence="13" id="KW-1185">Reference proteome</keyword>
<evidence type="ECO:0000256" key="4">
    <source>
        <dbReference type="ARBA" id="ARBA00022692"/>
    </source>
</evidence>
<name>A0A9D4XUQ9_PEA</name>
<sequence>MSSSNVTYSIITNTDQTTQVCFNKITSHSSSLWIDNALEQILPAFVLQFALTSALNRALVFLAESCNVPRIVPNIFTGFLFGPSALGKWKYFFDSIFPYNNMLPLETMGALTLVYYAFLLGLELDLKPITRFYYNKKAIVVALAGLVFSLPVGIGLYYLLITDMGRKSLSRLDSDKNMRGAIFWGLILSCSSEFPEVAKILSDLKLLLTENGQLTLTSSLINDLFSWTLLLLVLTQLYYASLLSLFVILVLVLVCFYVIHPLAKWLVKKFGNGDREFVETEVVFLLHVVLFIGLVFDGLGAHSVTGAFFLGVIIPKGSLNNAVQDKVFDFVSVFMMPLFFLIIGERTNLQDLVLDTHWITVVVVIVLAFLVKLVSVFAVSWIYQMPHMEGLTLALLMNTKGTMPLIILYTAMDRLELESQPFVVMLLACWLMTAISGPVLAMITKSLNTGKVLGSQRKTMQGTRPDSSLRVLACVHSKHDADAIIDLLKASSPSVRSPIQV</sequence>
<keyword evidence="6 10" id="KW-1133">Transmembrane helix</keyword>
<keyword evidence="4 10" id="KW-0812">Transmembrane</keyword>
<evidence type="ECO:0000256" key="3">
    <source>
        <dbReference type="ARBA" id="ARBA00022538"/>
    </source>
</evidence>
<feature type="domain" description="Cation/H+ exchanger transmembrane" evidence="11">
    <location>
        <begin position="62"/>
        <end position="443"/>
    </location>
</feature>